<dbReference type="Gene3D" id="1.10.150.130">
    <property type="match status" value="1"/>
</dbReference>
<dbReference type="SUPFAM" id="SSF56349">
    <property type="entry name" value="DNA breaking-rejoining enzymes"/>
    <property type="match status" value="1"/>
</dbReference>
<evidence type="ECO:0000256" key="1">
    <source>
        <dbReference type="ARBA" id="ARBA00008857"/>
    </source>
</evidence>
<dbReference type="EMBL" id="JAPNKA010000001">
    <property type="protein sequence ID" value="MCY1080275.1"/>
    <property type="molecule type" value="Genomic_DNA"/>
</dbReference>
<keyword evidence="2" id="KW-0238">DNA-binding</keyword>
<keyword evidence="6" id="KW-1185">Reference proteome</keyword>
<dbReference type="PANTHER" id="PTHR30349">
    <property type="entry name" value="PHAGE INTEGRASE-RELATED"/>
    <property type="match status" value="1"/>
</dbReference>
<dbReference type="RefSeq" id="WP_267538947.1">
    <property type="nucleotide sequence ID" value="NZ_JAPNKA010000001.1"/>
</dbReference>
<evidence type="ECO:0000313" key="6">
    <source>
        <dbReference type="Proteomes" id="UP001207654"/>
    </source>
</evidence>
<accession>A0ABT4AF73</accession>
<proteinExistence type="inferred from homology"/>
<dbReference type="PROSITE" id="PS51898">
    <property type="entry name" value="TYR_RECOMBINASE"/>
    <property type="match status" value="1"/>
</dbReference>
<comment type="caution">
    <text evidence="5">The sequence shown here is derived from an EMBL/GenBank/DDBJ whole genome shotgun (WGS) entry which is preliminary data.</text>
</comment>
<comment type="similarity">
    <text evidence="1">Belongs to the 'phage' integrase family.</text>
</comment>
<evidence type="ECO:0000256" key="2">
    <source>
        <dbReference type="ARBA" id="ARBA00023125"/>
    </source>
</evidence>
<dbReference type="CDD" id="cd00397">
    <property type="entry name" value="DNA_BRE_C"/>
    <property type="match status" value="1"/>
</dbReference>
<dbReference type="PANTHER" id="PTHR30349:SF64">
    <property type="entry name" value="PROPHAGE INTEGRASE INTD-RELATED"/>
    <property type="match status" value="1"/>
</dbReference>
<dbReference type="Gene3D" id="1.10.443.10">
    <property type="entry name" value="Intergrase catalytic core"/>
    <property type="match status" value="1"/>
</dbReference>
<sequence>MTSVYFRPNKKGKTVEAAGKRLQRRAPDFGTWWIRYRDAAGRLVRERTAARMEGEAERIAHKKALYAEQVAAGIADPAPVPMTCEELFTRYLDANKHLGSQAPMRSQVKVWFGPHFKKKPVAAITPADCDALLVAARKAEQAQASVRQLHIRGRLIFKYALRLGARRDNPWDQVPRPKLPKRKPRYLSRAQTAALLGAARGHRLLLLTAVLSGLRRGELGGLMWGDIHWDEGPYGVIYVRRSWGRDTTKGGEERLVPLHPALRPDLESAFKSAARDEHGNLLEDYVFPSPEGGMRNEAWHTAKLVRRIARWAGVTLPEGFTFHDLRKTFLTHLIQDTGGNIGAGQQLAGHSTPAVTATYYLGKDVGFLAEAVEGLKLVEPAPAVEHTASTPRLKLVANASRNSRKG</sequence>
<evidence type="ECO:0000313" key="5">
    <source>
        <dbReference type="EMBL" id="MCY1080275.1"/>
    </source>
</evidence>
<feature type="domain" description="Tyr recombinase" evidence="4">
    <location>
        <begin position="182"/>
        <end position="373"/>
    </location>
</feature>
<evidence type="ECO:0000256" key="3">
    <source>
        <dbReference type="ARBA" id="ARBA00023172"/>
    </source>
</evidence>
<dbReference type="InterPro" id="IPR013762">
    <property type="entry name" value="Integrase-like_cat_sf"/>
</dbReference>
<dbReference type="InterPro" id="IPR002104">
    <property type="entry name" value="Integrase_catalytic"/>
</dbReference>
<protein>
    <submittedName>
        <fullName evidence="5">Site-specific integrase</fullName>
    </submittedName>
</protein>
<reference evidence="5 6" key="1">
    <citation type="submission" date="2022-11" db="EMBL/GenBank/DDBJ databases">
        <title>Minimal conservation of predation-associated metabolite biosynthetic gene clusters underscores biosynthetic potential of Myxococcota including descriptions for ten novel species: Archangium lansinium sp. nov., Myxococcus landrumus sp. nov., Nannocystis bai.</title>
        <authorList>
            <person name="Ahearne A."/>
            <person name="Stevens C."/>
            <person name="Phillips K."/>
        </authorList>
    </citation>
    <scope>NUCLEOTIDE SEQUENCE [LARGE SCALE GENOMIC DNA]</scope>
    <source>
        <strain evidence="5 6">MIWBW</strain>
    </source>
</reference>
<dbReference type="InterPro" id="IPR010998">
    <property type="entry name" value="Integrase_recombinase_N"/>
</dbReference>
<keyword evidence="3" id="KW-0233">DNA recombination</keyword>
<name>A0ABT4AF73_9BACT</name>
<evidence type="ECO:0000259" key="4">
    <source>
        <dbReference type="PROSITE" id="PS51898"/>
    </source>
</evidence>
<dbReference type="InterPro" id="IPR011010">
    <property type="entry name" value="DNA_brk_join_enz"/>
</dbReference>
<organism evidence="5 6">
    <name type="scientific">Archangium lansingense</name>
    <dbReference type="NCBI Taxonomy" id="2995310"/>
    <lineage>
        <taxon>Bacteria</taxon>
        <taxon>Pseudomonadati</taxon>
        <taxon>Myxococcota</taxon>
        <taxon>Myxococcia</taxon>
        <taxon>Myxococcales</taxon>
        <taxon>Cystobacterineae</taxon>
        <taxon>Archangiaceae</taxon>
        <taxon>Archangium</taxon>
    </lineage>
</organism>
<dbReference type="InterPro" id="IPR050090">
    <property type="entry name" value="Tyrosine_recombinase_XerCD"/>
</dbReference>
<dbReference type="Pfam" id="PF00589">
    <property type="entry name" value="Phage_integrase"/>
    <property type="match status" value="1"/>
</dbReference>
<gene>
    <name evidence="5" type="ORF">OV287_38070</name>
</gene>
<dbReference type="Proteomes" id="UP001207654">
    <property type="component" value="Unassembled WGS sequence"/>
</dbReference>